<evidence type="ECO:0000313" key="2">
    <source>
        <dbReference type="RefSeq" id="XP_070142204.1"/>
    </source>
</evidence>
<evidence type="ECO:0000313" key="1">
    <source>
        <dbReference type="Proteomes" id="UP001652661"/>
    </source>
</evidence>
<dbReference type="InterPro" id="IPR005312">
    <property type="entry name" value="DUF1759"/>
</dbReference>
<organism evidence="1 2">
    <name type="scientific">Drosophila kikkawai</name>
    <name type="common">Fruit fly</name>
    <dbReference type="NCBI Taxonomy" id="30033"/>
    <lineage>
        <taxon>Eukaryota</taxon>
        <taxon>Metazoa</taxon>
        <taxon>Ecdysozoa</taxon>
        <taxon>Arthropoda</taxon>
        <taxon>Hexapoda</taxon>
        <taxon>Insecta</taxon>
        <taxon>Pterygota</taxon>
        <taxon>Neoptera</taxon>
        <taxon>Endopterygota</taxon>
        <taxon>Diptera</taxon>
        <taxon>Brachycera</taxon>
        <taxon>Muscomorpha</taxon>
        <taxon>Ephydroidea</taxon>
        <taxon>Drosophilidae</taxon>
        <taxon>Drosophila</taxon>
        <taxon>Sophophora</taxon>
    </lineage>
</organism>
<keyword evidence="1" id="KW-1185">Reference proteome</keyword>
<reference evidence="2" key="2">
    <citation type="submission" date="2025-08" db="UniProtKB">
        <authorList>
            <consortium name="RefSeq"/>
        </authorList>
    </citation>
    <scope>IDENTIFICATION</scope>
    <source>
        <strain evidence="2">14028-0561.14</strain>
        <tissue evidence="2">Whole fly</tissue>
    </source>
</reference>
<proteinExistence type="predicted"/>
<name>A0ABM4GHK1_DROKI</name>
<dbReference type="Pfam" id="PF03564">
    <property type="entry name" value="DUF1759"/>
    <property type="match status" value="1"/>
</dbReference>
<dbReference type="GeneID" id="138928665"/>
<protein>
    <submittedName>
        <fullName evidence="2">Uncharacterized protein</fullName>
    </submittedName>
</protein>
<gene>
    <name evidence="2" type="primary">LOC138928665</name>
</gene>
<dbReference type="Proteomes" id="UP001652661">
    <property type="component" value="Chromosome 2L"/>
</dbReference>
<dbReference type="PANTHER" id="PTHR22954:SF3">
    <property type="entry name" value="PROTEIN CBG08539"/>
    <property type="match status" value="1"/>
</dbReference>
<dbReference type="RefSeq" id="XP_070142204.1">
    <property type="nucleotide sequence ID" value="XM_070286103.1"/>
</dbReference>
<accession>A0ABM4GHK1</accession>
<dbReference type="PANTHER" id="PTHR22954">
    <property type="entry name" value="RETROVIRAL PROTEASE-RELATED"/>
    <property type="match status" value="1"/>
</dbReference>
<reference evidence="1" key="1">
    <citation type="submission" date="2025-05" db="UniProtKB">
        <authorList>
            <consortium name="RefSeq"/>
        </authorList>
    </citation>
    <scope>NUCLEOTIDE SEQUENCE [LARGE SCALE GENOMIC DNA]</scope>
    <source>
        <strain evidence="1">14028-0561.14</strain>
    </source>
</reference>
<sequence length="408" mass="46273">MSDTENSVRAQNEAPSDVDFYRAKAQSILRQMNSMKFYLKADSVNQFDEADLLARMDWINSLNQAFDAAQTSLERLDFTEISSDHRMEFSGVSMDVKAKLSRGLAAHRKSQLPASIAANSTSIDMTNNPELSFRSRKPRLPNLEIARFHGSYSEWPDFLATFTTVIGNDDELTDIEKLQYLRSSLGGVALETIRSLEPSHANYHKAMNLLMNRFDNNVLHFQAHVQAIFGSKGVEKGSSKGLRELSDCMNSRLRAIRTLATTQQILDGLLIHIVTRKLDHRTREKWEEDLSITELPTWDAMESFLEKRCRMMENLDQAWADSVNQFDEADLLARMDWINSLNQAFDAAQTSLERLDFTEISSDHRMEFSGVSMDIEEASVAKSGNCSVSWILFGVAGFSSDVHYGHRE</sequence>